<dbReference type="EMBL" id="JACRWG010000008">
    <property type="protein sequence ID" value="MBC6009325.1"/>
    <property type="molecule type" value="Genomic_DNA"/>
</dbReference>
<dbReference type="RefSeq" id="WP_187011867.1">
    <property type="nucleotide sequence ID" value="NZ_JACRWG010000008.1"/>
</dbReference>
<proteinExistence type="predicted"/>
<comment type="caution">
    <text evidence="1">The sequence shown here is derived from an EMBL/GenBank/DDBJ whole genome shotgun (WGS) entry which is preliminary data.</text>
</comment>
<sequence>MYEYVNNKQLICSMRSCCGDIMQDLCHILKVKYNIGATFTLVGSGARNLILQTANEPIDLDYNLKIIRIDDYEDCPYIKECVRKAFNIVLRKHGWRDCEDSKSSLTTEKRYFPRISDTEFSMDVCIVREDEDGNLRRLIHKKTGYTNVRRPVNDYYWNMAPNSRDIKFKVDYIKSNGKWELVREQYKRIKNRYLTRNDHNHPSFICYIEAVNNVYNSIKGWK</sequence>
<evidence type="ECO:0000313" key="1">
    <source>
        <dbReference type="EMBL" id="MBC6009325.1"/>
    </source>
</evidence>
<reference evidence="1 2" key="1">
    <citation type="submission" date="2020-08" db="EMBL/GenBank/DDBJ databases">
        <authorList>
            <person name="Liu C."/>
            <person name="Sun Q."/>
        </authorList>
    </citation>
    <scope>NUCLEOTIDE SEQUENCE [LARGE SCALE GENOMIC DNA]</scope>
    <source>
        <strain evidence="1 2">NSJ-22</strain>
    </source>
</reference>
<gene>
    <name evidence="1" type="ORF">H8909_03540</name>
</gene>
<protein>
    <recommendedName>
        <fullName evidence="3">Nucleotidyl transferase AbiEii toxin, Type IV TA system</fullName>
    </recommendedName>
</protein>
<keyword evidence="2" id="KW-1185">Reference proteome</keyword>
<evidence type="ECO:0008006" key="3">
    <source>
        <dbReference type="Google" id="ProtNLM"/>
    </source>
</evidence>
<evidence type="ECO:0000313" key="2">
    <source>
        <dbReference type="Proteomes" id="UP000603474"/>
    </source>
</evidence>
<organism evidence="1 2">
    <name type="scientific">Catenibacterium faecis</name>
    <dbReference type="NCBI Taxonomy" id="2764323"/>
    <lineage>
        <taxon>Bacteria</taxon>
        <taxon>Bacillati</taxon>
        <taxon>Bacillota</taxon>
        <taxon>Erysipelotrichia</taxon>
        <taxon>Erysipelotrichales</taxon>
        <taxon>Coprobacillaceae</taxon>
        <taxon>Catenibacterium</taxon>
    </lineage>
</organism>
<dbReference type="Proteomes" id="UP000603474">
    <property type="component" value="Unassembled WGS sequence"/>
</dbReference>
<accession>A0ABR7K9D4</accession>
<name>A0ABR7K9D4_9FIRM</name>